<evidence type="ECO:0000313" key="1">
    <source>
        <dbReference type="EMBL" id="MFB2838465.1"/>
    </source>
</evidence>
<reference evidence="1 2" key="1">
    <citation type="submission" date="2024-09" db="EMBL/GenBank/DDBJ databases">
        <title>Floridaenema gen nov. (Aerosakkonemataceae, Aerosakkonematales ord. nov., Cyanobacteria) from benthic tropical and subtropical fresh waters, with the description of four new species.</title>
        <authorList>
            <person name="Moretto J.A."/>
            <person name="Berthold D.E."/>
            <person name="Lefler F.W."/>
            <person name="Huang I.-S."/>
            <person name="Laughinghouse H. IV."/>
        </authorList>
    </citation>
    <scope>NUCLEOTIDE SEQUENCE [LARGE SCALE GENOMIC DNA]</scope>
    <source>
        <strain evidence="1 2">BLCC-F167</strain>
    </source>
</reference>
<dbReference type="Pfam" id="PF21826">
    <property type="entry name" value="DUF6887"/>
    <property type="match status" value="1"/>
</dbReference>
<organism evidence="1 2">
    <name type="scientific">Floridaenema evergladense BLCC-F167</name>
    <dbReference type="NCBI Taxonomy" id="3153639"/>
    <lineage>
        <taxon>Bacteria</taxon>
        <taxon>Bacillati</taxon>
        <taxon>Cyanobacteriota</taxon>
        <taxon>Cyanophyceae</taxon>
        <taxon>Oscillatoriophycideae</taxon>
        <taxon>Aerosakkonematales</taxon>
        <taxon>Aerosakkonemataceae</taxon>
        <taxon>Floridanema</taxon>
        <taxon>Floridanema evergladense</taxon>
    </lineage>
</organism>
<proteinExistence type="predicted"/>
<dbReference type="InterPro" id="IPR054053">
    <property type="entry name" value="DUF6887"/>
</dbReference>
<keyword evidence="2" id="KW-1185">Reference proteome</keyword>
<comment type="caution">
    <text evidence="1">The sequence shown here is derived from an EMBL/GenBank/DDBJ whole genome shotgun (WGS) entry which is preliminary data.</text>
</comment>
<gene>
    <name evidence="1" type="ORF">ACE1CA_28565</name>
</gene>
<sequence length="64" mass="7865">MISPQPNFKEMSLQELRRYVLAHRDDREAWQEFTDRERPNAIYFDIDMPLAEQERKLQELLQDI</sequence>
<accession>A0ABV4WTM4</accession>
<evidence type="ECO:0000313" key="2">
    <source>
        <dbReference type="Proteomes" id="UP001576780"/>
    </source>
</evidence>
<protein>
    <submittedName>
        <fullName evidence="1">Uncharacterized protein</fullName>
    </submittedName>
</protein>
<dbReference type="EMBL" id="JBHFNT010000250">
    <property type="protein sequence ID" value="MFB2838465.1"/>
    <property type="molecule type" value="Genomic_DNA"/>
</dbReference>
<dbReference type="RefSeq" id="WP_413280777.1">
    <property type="nucleotide sequence ID" value="NZ_JBHFNT010000250.1"/>
</dbReference>
<dbReference type="Proteomes" id="UP001576780">
    <property type="component" value="Unassembled WGS sequence"/>
</dbReference>
<name>A0ABV4WTM4_9CYAN</name>